<dbReference type="RefSeq" id="WP_034815819.1">
    <property type="nucleotide sequence ID" value="NZ_CP073101.1"/>
</dbReference>
<dbReference type="Proteomes" id="UP001206821">
    <property type="component" value="Unassembled WGS sequence"/>
</dbReference>
<proteinExistence type="predicted"/>
<evidence type="ECO:0000313" key="2">
    <source>
        <dbReference type="Proteomes" id="UP001206821"/>
    </source>
</evidence>
<accession>A0ABT2KUY4</accession>
<comment type="caution">
    <text evidence="1">The sequence shown here is derived from an EMBL/GenBank/DDBJ whole genome shotgun (WGS) entry which is preliminary data.</text>
</comment>
<name>A0ABT2KUY4_9BACL</name>
<evidence type="ECO:0000313" key="1">
    <source>
        <dbReference type="EMBL" id="MCT4794226.1"/>
    </source>
</evidence>
<organism evidence="1 2">
    <name type="scientific">Exiguobacterium alkaliphilum</name>
    <dbReference type="NCBI Taxonomy" id="1428684"/>
    <lineage>
        <taxon>Bacteria</taxon>
        <taxon>Bacillati</taxon>
        <taxon>Bacillota</taxon>
        <taxon>Bacilli</taxon>
        <taxon>Bacillales</taxon>
        <taxon>Bacillales Family XII. Incertae Sedis</taxon>
        <taxon>Exiguobacterium</taxon>
    </lineage>
</organism>
<keyword evidence="2" id="KW-1185">Reference proteome</keyword>
<protein>
    <recommendedName>
        <fullName evidence="3">IDEAL domain-containing protein</fullName>
    </recommendedName>
</protein>
<gene>
    <name evidence="1" type="ORF">NQG31_01645</name>
</gene>
<reference evidence="1 2" key="1">
    <citation type="submission" date="2022-07" db="EMBL/GenBank/DDBJ databases">
        <title>Genomic and pangenome structural analysis of the polyextremophile Exiguobacterium.</title>
        <authorList>
            <person name="Shen L."/>
        </authorList>
    </citation>
    <scope>NUCLEOTIDE SEQUENCE [LARGE SCALE GENOMIC DNA]</scope>
    <source>
        <strain evidence="1 2">12_1</strain>
    </source>
</reference>
<dbReference type="EMBL" id="JANIEK010000003">
    <property type="protein sequence ID" value="MCT4794226.1"/>
    <property type="molecule type" value="Genomic_DNA"/>
</dbReference>
<evidence type="ECO:0008006" key="3">
    <source>
        <dbReference type="Google" id="ProtNLM"/>
    </source>
</evidence>
<sequence length="119" mass="14380">MSERKSYLQLMSEGFRMMKQAKETERTINLRDWTFSFRHDRDWSVILRTERVKWVSRPFEQLTIEPTSIRFGAASLQRHVESNEVRLKIEEEWGIESKVVCDNQEWDRFVEALKQLKGE</sequence>